<name>A0A1Y1SCP2_9GAMM</name>
<organism evidence="2 3">
    <name type="scientific">Oceanococcus atlanticus</name>
    <dbReference type="NCBI Taxonomy" id="1317117"/>
    <lineage>
        <taxon>Bacteria</taxon>
        <taxon>Pseudomonadati</taxon>
        <taxon>Pseudomonadota</taxon>
        <taxon>Gammaproteobacteria</taxon>
        <taxon>Chromatiales</taxon>
        <taxon>Oceanococcaceae</taxon>
        <taxon>Oceanococcus</taxon>
    </lineage>
</organism>
<keyword evidence="1" id="KW-0812">Transmembrane</keyword>
<gene>
    <name evidence="2" type="ORF">ATO7_13973</name>
</gene>
<protein>
    <submittedName>
        <fullName evidence="2">Uncharacterized protein</fullName>
    </submittedName>
</protein>
<dbReference type="RefSeq" id="WP_083562738.1">
    <property type="nucleotide sequence ID" value="NZ_AQQV01000003.1"/>
</dbReference>
<reference evidence="2 3" key="1">
    <citation type="submission" date="2013-04" db="EMBL/GenBank/DDBJ databases">
        <title>Oceanococcus atlanticus 22II-S10r2 Genome Sequencing.</title>
        <authorList>
            <person name="Lai Q."/>
            <person name="Li G."/>
            <person name="Shao Z."/>
        </authorList>
    </citation>
    <scope>NUCLEOTIDE SEQUENCE [LARGE SCALE GENOMIC DNA]</scope>
    <source>
        <strain evidence="2 3">22II-S10r2</strain>
    </source>
</reference>
<feature type="transmembrane region" description="Helical" evidence="1">
    <location>
        <begin position="83"/>
        <end position="105"/>
    </location>
</feature>
<feature type="transmembrane region" description="Helical" evidence="1">
    <location>
        <begin position="24"/>
        <end position="47"/>
    </location>
</feature>
<feature type="transmembrane region" description="Helical" evidence="1">
    <location>
        <begin position="54"/>
        <end position="77"/>
    </location>
</feature>
<proteinExistence type="predicted"/>
<comment type="caution">
    <text evidence="2">The sequence shown here is derived from an EMBL/GenBank/DDBJ whole genome shotgun (WGS) entry which is preliminary data.</text>
</comment>
<evidence type="ECO:0000256" key="1">
    <source>
        <dbReference type="SAM" id="Phobius"/>
    </source>
</evidence>
<evidence type="ECO:0000313" key="2">
    <source>
        <dbReference type="EMBL" id="ORE86410.1"/>
    </source>
</evidence>
<keyword evidence="1" id="KW-0472">Membrane</keyword>
<dbReference type="Proteomes" id="UP000192342">
    <property type="component" value="Unassembled WGS sequence"/>
</dbReference>
<sequence>MKDALSEWIGNTLVPSLQLWPSEIYWVLGCGAIAVVLLAGTLARLVFHLPLRSVQGLIAIAAMVFLGTLVGAALSFFDHSLNPLLQASLMAIPMALPSYFVGVAAERAEPVVREAVGMPPAAPLEIRPGGMRSVVMRELKAKHVDPDTWREAQERAEGDKDKAIPIYIGMRSRQLSQGEASGGIEVGVERLRLKSLSASS</sequence>
<keyword evidence="3" id="KW-1185">Reference proteome</keyword>
<dbReference type="AlphaFoldDB" id="A0A1Y1SCP2"/>
<dbReference type="EMBL" id="AQQV01000003">
    <property type="protein sequence ID" value="ORE86410.1"/>
    <property type="molecule type" value="Genomic_DNA"/>
</dbReference>
<keyword evidence="1" id="KW-1133">Transmembrane helix</keyword>
<accession>A0A1Y1SCP2</accession>
<evidence type="ECO:0000313" key="3">
    <source>
        <dbReference type="Proteomes" id="UP000192342"/>
    </source>
</evidence>